<reference evidence="1" key="2">
    <citation type="journal article" date="2017" name="Genome Announc.">
        <title>High-Quality Draft Genome Sequence of Burkholderia contaminans CH-1, a Gram-Negative Bacterium That Metabolizes 2-Azahypoxanthine, a Plant Growth-Regulating Compound.</title>
        <authorList>
            <person name="Choi J.-H."/>
            <person name="Sugiura H."/>
            <person name="Moriuchi R."/>
            <person name="Kawagishi H."/>
            <person name="Dohra H."/>
        </authorList>
    </citation>
    <scope>NUCLEOTIDE SEQUENCE</scope>
    <source>
        <strain evidence="1">CH-1</strain>
    </source>
</reference>
<gene>
    <name evidence="1" type="ORF">BCCH1_10360</name>
</gene>
<accession>A0A250L1T0</accession>
<dbReference type="EMBL" id="AP018357">
    <property type="protein sequence ID" value="BBA38616.1"/>
    <property type="molecule type" value="Genomic_DNA"/>
</dbReference>
<protein>
    <submittedName>
        <fullName evidence="1">Uncharacterized protein</fullName>
    </submittedName>
</protein>
<proteinExistence type="predicted"/>
<dbReference type="AlphaFoldDB" id="A0A250L1T0"/>
<organism evidence="1">
    <name type="scientific">Burkholderia contaminans</name>
    <dbReference type="NCBI Taxonomy" id="488447"/>
    <lineage>
        <taxon>Bacteria</taxon>
        <taxon>Pseudomonadati</taxon>
        <taxon>Pseudomonadota</taxon>
        <taxon>Betaproteobacteria</taxon>
        <taxon>Burkholderiales</taxon>
        <taxon>Burkholderiaceae</taxon>
        <taxon>Burkholderia</taxon>
        <taxon>Burkholderia cepacia complex</taxon>
    </lineage>
</organism>
<sequence length="72" mass="7480">MVGAVREFEVIVEAVAPEHHAGKSVVIFKAREDGQLEGVAIHALGTGEVADRAGNAQMGVQDGLGGEWRAGQ</sequence>
<name>A0A250L1T0_9BURK</name>
<evidence type="ECO:0000313" key="1">
    <source>
        <dbReference type="EMBL" id="BBA38616.1"/>
    </source>
</evidence>
<reference evidence="1" key="1">
    <citation type="journal article" date="2016" name="Biosci. Biotechnol. Biochem.">
        <title>Bioconversion of AHX to AOH by resting cells of Burkholderia contaminans CH-1.</title>
        <authorList>
            <person name="Choi J.H."/>
            <person name="Kikuchi A."/>
            <person name="Pumkaeo P."/>
            <person name="Hirai H."/>
            <person name="Tokuyama S."/>
            <person name="Kawagishi H."/>
        </authorList>
    </citation>
    <scope>NUCLEOTIDE SEQUENCE</scope>
    <source>
        <strain evidence="1">CH-1</strain>
    </source>
</reference>